<gene>
    <name evidence="2" type="ORF">EURHEDRAFT_416771</name>
</gene>
<evidence type="ECO:0000313" key="3">
    <source>
        <dbReference type="Proteomes" id="UP000019804"/>
    </source>
</evidence>
<name>A0A017S2W2_ASPRC</name>
<evidence type="ECO:0000256" key="1">
    <source>
        <dbReference type="SAM" id="MobiDB-lite"/>
    </source>
</evidence>
<feature type="region of interest" description="Disordered" evidence="1">
    <location>
        <begin position="1"/>
        <end position="25"/>
    </location>
</feature>
<dbReference type="RefSeq" id="XP_040634851.1">
    <property type="nucleotide sequence ID" value="XM_040783046.1"/>
</dbReference>
<dbReference type="AlphaFoldDB" id="A0A017S2W2"/>
<dbReference type="EMBL" id="KK088448">
    <property type="protein sequence ID" value="EYE91161.1"/>
    <property type="molecule type" value="Genomic_DNA"/>
</dbReference>
<proteinExistence type="predicted"/>
<dbReference type="HOGENOM" id="CLU_2468662_0_0_1"/>
<evidence type="ECO:0000313" key="2">
    <source>
        <dbReference type="EMBL" id="EYE91161.1"/>
    </source>
</evidence>
<keyword evidence="3" id="KW-1185">Reference proteome</keyword>
<dbReference type="GeneID" id="63698170"/>
<accession>A0A017S2W2</accession>
<reference evidence="3" key="1">
    <citation type="journal article" date="2014" name="Nat. Commun.">
        <title>Genomic adaptations of the halophilic Dead Sea filamentous fungus Eurotium rubrum.</title>
        <authorList>
            <person name="Kis-Papo T."/>
            <person name="Weig A.R."/>
            <person name="Riley R."/>
            <person name="Persoh D."/>
            <person name="Salamov A."/>
            <person name="Sun H."/>
            <person name="Lipzen A."/>
            <person name="Wasser S.P."/>
            <person name="Rambold G."/>
            <person name="Grigoriev I.V."/>
            <person name="Nevo E."/>
        </authorList>
    </citation>
    <scope>NUCLEOTIDE SEQUENCE [LARGE SCALE GENOMIC DNA]</scope>
    <source>
        <strain evidence="3">CBS 135680</strain>
    </source>
</reference>
<dbReference type="Proteomes" id="UP000019804">
    <property type="component" value="Unassembled WGS sequence"/>
</dbReference>
<dbReference type="OrthoDB" id="4424523at2759"/>
<protein>
    <submittedName>
        <fullName evidence="2">Uncharacterized protein</fullName>
    </submittedName>
</protein>
<organism evidence="2 3">
    <name type="scientific">Aspergillus ruber (strain CBS 135680)</name>
    <dbReference type="NCBI Taxonomy" id="1388766"/>
    <lineage>
        <taxon>Eukaryota</taxon>
        <taxon>Fungi</taxon>
        <taxon>Dikarya</taxon>
        <taxon>Ascomycota</taxon>
        <taxon>Pezizomycotina</taxon>
        <taxon>Eurotiomycetes</taxon>
        <taxon>Eurotiomycetidae</taxon>
        <taxon>Eurotiales</taxon>
        <taxon>Aspergillaceae</taxon>
        <taxon>Aspergillus</taxon>
        <taxon>Aspergillus subgen. Aspergillus</taxon>
    </lineage>
</organism>
<sequence>MVDEAALRSVVNDVPQAPDDDMDGESYVKSVDVSWLPLDEDSSVAELSPEERQNEGHYEPIVDCREENVGWIKMASSIFNSGILRCYG</sequence>